<evidence type="ECO:0000256" key="9">
    <source>
        <dbReference type="ARBA" id="ARBA00023310"/>
    </source>
</evidence>
<evidence type="ECO:0000256" key="10">
    <source>
        <dbReference type="SAM" id="Phobius"/>
    </source>
</evidence>
<keyword evidence="3" id="KW-0813">Transport</keyword>
<dbReference type="GO" id="GO:0031966">
    <property type="term" value="C:mitochondrial membrane"/>
    <property type="evidence" value="ECO:0007669"/>
    <property type="project" value="UniProtKB-SubCell"/>
</dbReference>
<evidence type="ECO:0000256" key="1">
    <source>
        <dbReference type="ARBA" id="ARBA00004325"/>
    </source>
</evidence>
<accession>A0A8C9GP84</accession>
<evidence type="ECO:0000313" key="11">
    <source>
        <dbReference type="Ensembl" id="ENSPTEP00000008257.1"/>
    </source>
</evidence>
<keyword evidence="4" id="KW-0138">CF(0)</keyword>
<reference evidence="11" key="1">
    <citation type="submission" date="2025-08" db="UniProtKB">
        <authorList>
            <consortium name="Ensembl"/>
        </authorList>
    </citation>
    <scope>IDENTIFICATION</scope>
</reference>
<dbReference type="GO" id="GO:0045259">
    <property type="term" value="C:proton-transporting ATP synthase complex"/>
    <property type="evidence" value="ECO:0007669"/>
    <property type="project" value="UniProtKB-KW"/>
</dbReference>
<evidence type="ECO:0008006" key="13">
    <source>
        <dbReference type="Google" id="ProtNLM"/>
    </source>
</evidence>
<dbReference type="AlphaFoldDB" id="A0A8C9GP84"/>
<evidence type="ECO:0000256" key="5">
    <source>
        <dbReference type="ARBA" id="ARBA00022781"/>
    </source>
</evidence>
<keyword evidence="7" id="KW-0496">Mitochondrion</keyword>
<protein>
    <recommendedName>
        <fullName evidence="13">ATP synthase subunit f, mitochondrial</fullName>
    </recommendedName>
</protein>
<dbReference type="Proteomes" id="UP000694416">
    <property type="component" value="Unplaced"/>
</dbReference>
<keyword evidence="6" id="KW-0406">Ion transport</keyword>
<evidence type="ECO:0000256" key="2">
    <source>
        <dbReference type="ARBA" id="ARBA00005895"/>
    </source>
</evidence>
<keyword evidence="5" id="KW-0375">Hydrogen ion transport</keyword>
<dbReference type="PANTHER" id="PTHR13080">
    <property type="entry name" value="ATP SYNTHASE F CHAIN, MITOCHONDRIAL-RELATED"/>
    <property type="match status" value="1"/>
</dbReference>
<dbReference type="GO" id="GO:0046933">
    <property type="term" value="F:proton-transporting ATP synthase activity, rotational mechanism"/>
    <property type="evidence" value="ECO:0007669"/>
    <property type="project" value="TreeGrafter"/>
</dbReference>
<dbReference type="GO" id="GO:0042776">
    <property type="term" value="P:proton motive force-driven mitochondrial ATP synthesis"/>
    <property type="evidence" value="ECO:0007669"/>
    <property type="project" value="TreeGrafter"/>
</dbReference>
<sequence length="106" mass="12341">MASVVPVKDETLLEVKLGELPRWILMWDFSPSGTAGVFRRGYYWYYNKYINMKKGSISGFTTVLAAYVLFIYCLSYNELKHERLRKYPEEDTLCTLPTTFLARAPP</sequence>
<evidence type="ECO:0000256" key="4">
    <source>
        <dbReference type="ARBA" id="ARBA00022547"/>
    </source>
</evidence>
<proteinExistence type="inferred from homology"/>
<name>A0A8C9GP84_9PRIM</name>
<evidence type="ECO:0000313" key="12">
    <source>
        <dbReference type="Proteomes" id="UP000694416"/>
    </source>
</evidence>
<reference evidence="11" key="2">
    <citation type="submission" date="2025-09" db="UniProtKB">
        <authorList>
            <consortium name="Ensembl"/>
        </authorList>
    </citation>
    <scope>IDENTIFICATION</scope>
</reference>
<evidence type="ECO:0000256" key="6">
    <source>
        <dbReference type="ARBA" id="ARBA00023065"/>
    </source>
</evidence>
<organism evidence="11 12">
    <name type="scientific">Piliocolobus tephrosceles</name>
    <name type="common">Ugandan red Colobus</name>
    <dbReference type="NCBI Taxonomy" id="591936"/>
    <lineage>
        <taxon>Eukaryota</taxon>
        <taxon>Metazoa</taxon>
        <taxon>Chordata</taxon>
        <taxon>Craniata</taxon>
        <taxon>Vertebrata</taxon>
        <taxon>Euteleostomi</taxon>
        <taxon>Mammalia</taxon>
        <taxon>Eutheria</taxon>
        <taxon>Euarchontoglires</taxon>
        <taxon>Primates</taxon>
        <taxon>Haplorrhini</taxon>
        <taxon>Catarrhini</taxon>
        <taxon>Cercopithecidae</taxon>
        <taxon>Colobinae</taxon>
        <taxon>Piliocolobus</taxon>
    </lineage>
</organism>
<keyword evidence="12" id="KW-1185">Reference proteome</keyword>
<dbReference type="Ensembl" id="ENSPTET00000012607.1">
    <property type="protein sequence ID" value="ENSPTEP00000008257.1"/>
    <property type="gene ID" value="ENSPTEG00000009407.1"/>
</dbReference>
<evidence type="ECO:0000256" key="8">
    <source>
        <dbReference type="ARBA" id="ARBA00023136"/>
    </source>
</evidence>
<keyword evidence="9" id="KW-0066">ATP synthesis</keyword>
<keyword evidence="10" id="KW-1133">Transmembrane helix</keyword>
<keyword evidence="8 10" id="KW-0472">Membrane</keyword>
<dbReference type="PANTHER" id="PTHR13080:SF12">
    <property type="entry name" value="ATP SYNTHASE SUBUNIT F, MITOCHONDRIAL"/>
    <property type="match status" value="1"/>
</dbReference>
<dbReference type="Pfam" id="PF10206">
    <property type="entry name" value="WRW"/>
    <property type="match status" value="1"/>
</dbReference>
<evidence type="ECO:0000256" key="7">
    <source>
        <dbReference type="ARBA" id="ARBA00023128"/>
    </source>
</evidence>
<feature type="transmembrane region" description="Helical" evidence="10">
    <location>
        <begin position="57"/>
        <end position="76"/>
    </location>
</feature>
<comment type="similarity">
    <text evidence="2">Belongs to the ATPase F chain family.</text>
</comment>
<evidence type="ECO:0000256" key="3">
    <source>
        <dbReference type="ARBA" id="ARBA00022448"/>
    </source>
</evidence>
<dbReference type="InterPro" id="IPR019344">
    <property type="entry name" value="F1F0-ATPsyn_F_prd"/>
</dbReference>
<keyword evidence="10" id="KW-0812">Transmembrane</keyword>
<comment type="subcellular location">
    <subcellularLocation>
        <location evidence="1">Mitochondrion membrane</location>
    </subcellularLocation>
</comment>